<feature type="transmembrane region" description="Helical" evidence="3">
    <location>
        <begin position="296"/>
        <end position="318"/>
    </location>
</feature>
<organism evidence="6 7">
    <name type="scientific">Tahibacter amnicola</name>
    <dbReference type="NCBI Taxonomy" id="2976241"/>
    <lineage>
        <taxon>Bacteria</taxon>
        <taxon>Pseudomonadati</taxon>
        <taxon>Pseudomonadota</taxon>
        <taxon>Gammaproteobacteria</taxon>
        <taxon>Lysobacterales</taxon>
        <taxon>Rhodanobacteraceae</taxon>
        <taxon>Tahibacter</taxon>
    </lineage>
</organism>
<dbReference type="PROSITE" id="PS50887">
    <property type="entry name" value="GGDEF"/>
    <property type="match status" value="1"/>
</dbReference>
<feature type="transmembrane region" description="Helical" evidence="3">
    <location>
        <begin position="200"/>
        <end position="222"/>
    </location>
</feature>
<dbReference type="Gene3D" id="3.30.70.270">
    <property type="match status" value="1"/>
</dbReference>
<evidence type="ECO:0000256" key="3">
    <source>
        <dbReference type="SAM" id="Phobius"/>
    </source>
</evidence>
<keyword evidence="3" id="KW-0472">Membrane</keyword>
<dbReference type="Pfam" id="PF07695">
    <property type="entry name" value="7TMR-DISM_7TM"/>
    <property type="match status" value="1"/>
</dbReference>
<dbReference type="EMBL" id="CP104694">
    <property type="protein sequence ID" value="UXI70531.1"/>
    <property type="molecule type" value="Genomic_DNA"/>
</dbReference>
<feature type="transmembrane region" description="Helical" evidence="3">
    <location>
        <begin position="229"/>
        <end position="252"/>
    </location>
</feature>
<feature type="transmembrane region" description="Helical" evidence="3">
    <location>
        <begin position="170"/>
        <end position="194"/>
    </location>
</feature>
<evidence type="ECO:0000256" key="1">
    <source>
        <dbReference type="ARBA" id="ARBA00012528"/>
    </source>
</evidence>
<dbReference type="InterPro" id="IPR050469">
    <property type="entry name" value="Diguanylate_Cyclase"/>
</dbReference>
<dbReference type="SMART" id="SM00267">
    <property type="entry name" value="GGDEF"/>
    <property type="match status" value="1"/>
</dbReference>
<evidence type="ECO:0000259" key="5">
    <source>
        <dbReference type="PROSITE" id="PS50887"/>
    </source>
</evidence>
<keyword evidence="4" id="KW-0732">Signal</keyword>
<reference evidence="6" key="1">
    <citation type="submission" date="2022-09" db="EMBL/GenBank/DDBJ databases">
        <title>Tahibacter sp. nov., isolated from a fresh water.</title>
        <authorList>
            <person name="Baek J.H."/>
            <person name="Lee J.K."/>
            <person name="Kim J.M."/>
            <person name="Jeon C.O."/>
        </authorList>
    </citation>
    <scope>NUCLEOTIDE SEQUENCE</scope>
    <source>
        <strain evidence="6">W38</strain>
    </source>
</reference>
<keyword evidence="7" id="KW-1185">Reference proteome</keyword>
<comment type="catalytic activity">
    <reaction evidence="2">
        <text>2 GTP = 3',3'-c-di-GMP + 2 diphosphate</text>
        <dbReference type="Rhea" id="RHEA:24898"/>
        <dbReference type="ChEBI" id="CHEBI:33019"/>
        <dbReference type="ChEBI" id="CHEBI:37565"/>
        <dbReference type="ChEBI" id="CHEBI:58805"/>
        <dbReference type="EC" id="2.7.7.65"/>
    </reaction>
</comment>
<accession>A0ABY6BLM9</accession>
<keyword evidence="3" id="KW-0812">Transmembrane</keyword>
<sequence>MRGLVAWLARLVMAGCLAGAAAALAADTRAPELRAVVLDVDASASQIPGTGRFDPALAGATQLQRVLPYRDEGSWVQVTLSRLPPKPVLVVTSMVAGPVTLVLPDGQRRVRNKLQPDDDADASPVALVYPLPADLSPGTRLLLHFAHQHRAIVDVALHDAPAWQRKERGIVLLATALYTALASLVLVTGCFWLVVRERIYAQYAIFALAWLALMTSNSGVLYRLPGASVLAALGIHGQWVIFSLVIALALGFARDFLNLQRQAPRLVPWCNGLRNVFLAAAAVLLLSPWPIPRYAILLASAVFWVFPALIAVGVYVAVTQRDRYAYFFLAGWVPMTVGSFLRVLQAAGAIDLDMTYLYAFGVLLQSAVLVLGLADRLVRVRYERDEAREIAEHDELTGLLNRRALEGRLHGLIDASREGDGGLAMLFLDVDHFKEVNDAFGHHSGDHCLKTVACIISAELRSGDHLARWGGDEFVALLPGAGIEDSRRISERVRTAIAGCNASPLPGVPVTISIGIAVFDPSRDTEASLMARADAALYRAKSAGRNRIEVMQEVVAA</sequence>
<dbReference type="InterPro" id="IPR029787">
    <property type="entry name" value="Nucleotide_cyclase"/>
</dbReference>
<dbReference type="Pfam" id="PF00990">
    <property type="entry name" value="GGDEF"/>
    <property type="match status" value="1"/>
</dbReference>
<dbReference type="PANTHER" id="PTHR45138:SF9">
    <property type="entry name" value="DIGUANYLATE CYCLASE DGCM-RELATED"/>
    <property type="match status" value="1"/>
</dbReference>
<feature type="chain" id="PRO_5045740045" description="diguanylate cyclase" evidence="4">
    <location>
        <begin position="26"/>
        <end position="557"/>
    </location>
</feature>
<feature type="signal peptide" evidence="4">
    <location>
        <begin position="1"/>
        <end position="25"/>
    </location>
</feature>
<proteinExistence type="predicted"/>
<gene>
    <name evidence="6" type="ORF">N4264_13095</name>
</gene>
<dbReference type="Proteomes" id="UP001064632">
    <property type="component" value="Chromosome"/>
</dbReference>
<dbReference type="SUPFAM" id="SSF55073">
    <property type="entry name" value="Nucleotide cyclase"/>
    <property type="match status" value="1"/>
</dbReference>
<evidence type="ECO:0000256" key="2">
    <source>
        <dbReference type="ARBA" id="ARBA00034247"/>
    </source>
</evidence>
<name>A0ABY6BLM9_9GAMM</name>
<evidence type="ECO:0000313" key="6">
    <source>
        <dbReference type="EMBL" id="UXI70531.1"/>
    </source>
</evidence>
<dbReference type="RefSeq" id="WP_261697479.1">
    <property type="nucleotide sequence ID" value="NZ_CP104694.1"/>
</dbReference>
<dbReference type="InterPro" id="IPR043128">
    <property type="entry name" value="Rev_trsase/Diguanyl_cyclase"/>
</dbReference>
<dbReference type="InterPro" id="IPR000160">
    <property type="entry name" value="GGDEF_dom"/>
</dbReference>
<protein>
    <recommendedName>
        <fullName evidence="1">diguanylate cyclase</fullName>
        <ecNumber evidence="1">2.7.7.65</ecNumber>
    </recommendedName>
</protein>
<evidence type="ECO:0000256" key="4">
    <source>
        <dbReference type="SAM" id="SignalP"/>
    </source>
</evidence>
<feature type="transmembrane region" description="Helical" evidence="3">
    <location>
        <begin position="356"/>
        <end position="374"/>
    </location>
</feature>
<dbReference type="EC" id="2.7.7.65" evidence="1"/>
<dbReference type="CDD" id="cd01949">
    <property type="entry name" value="GGDEF"/>
    <property type="match status" value="1"/>
</dbReference>
<dbReference type="PANTHER" id="PTHR45138">
    <property type="entry name" value="REGULATORY COMPONENTS OF SENSORY TRANSDUCTION SYSTEM"/>
    <property type="match status" value="1"/>
</dbReference>
<dbReference type="NCBIfam" id="TIGR00254">
    <property type="entry name" value="GGDEF"/>
    <property type="match status" value="1"/>
</dbReference>
<feature type="domain" description="GGDEF" evidence="5">
    <location>
        <begin position="421"/>
        <end position="553"/>
    </location>
</feature>
<keyword evidence="3" id="KW-1133">Transmembrane helix</keyword>
<feature type="transmembrane region" description="Helical" evidence="3">
    <location>
        <begin position="324"/>
        <end position="344"/>
    </location>
</feature>
<evidence type="ECO:0000313" key="7">
    <source>
        <dbReference type="Proteomes" id="UP001064632"/>
    </source>
</evidence>
<dbReference type="InterPro" id="IPR011623">
    <property type="entry name" value="7TMR_DISM_rcpt_extracell_dom1"/>
</dbReference>